<sequence>MRLDWVEPEGGIVAFPFLKDKTLSSQHFAEKLIASTEVSVLPGEVFERPGHFRVGFGLHPDKFRGAMKLMSEFIASKGWE</sequence>
<evidence type="ECO:0000313" key="2">
    <source>
        <dbReference type="EMBL" id="MCY9520538.1"/>
    </source>
</evidence>
<dbReference type="InterPro" id="IPR015424">
    <property type="entry name" value="PyrdxlP-dep_Trfase"/>
</dbReference>
<dbReference type="Proteomes" id="UP001207626">
    <property type="component" value="Unassembled WGS sequence"/>
</dbReference>
<dbReference type="PANTHER" id="PTHR43510">
    <property type="entry name" value="AMINOTRANSFERASE FUNCTION, HYPOTHETICAL (EUROFUNG)"/>
    <property type="match status" value="1"/>
</dbReference>
<name>A0ABT4DT59_9BACL</name>
<keyword evidence="3" id="KW-1185">Reference proteome</keyword>
<dbReference type="Pfam" id="PF00155">
    <property type="entry name" value="Aminotran_1_2"/>
    <property type="match status" value="1"/>
</dbReference>
<proteinExistence type="predicted"/>
<dbReference type="Gene3D" id="3.90.1150.10">
    <property type="entry name" value="Aspartate Aminotransferase, domain 1"/>
    <property type="match status" value="1"/>
</dbReference>
<reference evidence="2 3" key="1">
    <citation type="submission" date="2022-05" db="EMBL/GenBank/DDBJ databases">
        <title>Genome Sequencing of Bee-Associated Microbes.</title>
        <authorList>
            <person name="Dunlap C."/>
        </authorList>
    </citation>
    <scope>NUCLEOTIDE SEQUENCE [LARGE SCALE GENOMIC DNA]</scope>
    <source>
        <strain evidence="2 3">NRRL NRS-1438</strain>
    </source>
</reference>
<dbReference type="RefSeq" id="WP_087431864.1">
    <property type="nucleotide sequence ID" value="NZ_JAMDLV010000010.1"/>
</dbReference>
<gene>
    <name evidence="2" type="ORF">M5X09_12745</name>
</gene>
<dbReference type="PANTHER" id="PTHR43510:SF1">
    <property type="entry name" value="AMINOTRANSFERASE FUNCTION, HYPOTHETICAL (EUROFUNG)"/>
    <property type="match status" value="1"/>
</dbReference>
<organism evidence="2 3">
    <name type="scientific">Paenibacillus apiarius</name>
    <dbReference type="NCBI Taxonomy" id="46240"/>
    <lineage>
        <taxon>Bacteria</taxon>
        <taxon>Bacillati</taxon>
        <taxon>Bacillota</taxon>
        <taxon>Bacilli</taxon>
        <taxon>Bacillales</taxon>
        <taxon>Paenibacillaceae</taxon>
        <taxon>Paenibacillus</taxon>
    </lineage>
</organism>
<feature type="domain" description="Aminotransferase class I/classII large" evidence="1">
    <location>
        <begin position="3"/>
        <end position="62"/>
    </location>
</feature>
<evidence type="ECO:0000313" key="3">
    <source>
        <dbReference type="Proteomes" id="UP001207626"/>
    </source>
</evidence>
<comment type="caution">
    <text evidence="2">The sequence shown here is derived from an EMBL/GenBank/DDBJ whole genome shotgun (WGS) entry which is preliminary data.</text>
</comment>
<dbReference type="InterPro" id="IPR004839">
    <property type="entry name" value="Aminotransferase_I/II_large"/>
</dbReference>
<dbReference type="InterPro" id="IPR015422">
    <property type="entry name" value="PyrdxlP-dep_Trfase_small"/>
</dbReference>
<evidence type="ECO:0000259" key="1">
    <source>
        <dbReference type="Pfam" id="PF00155"/>
    </source>
</evidence>
<protein>
    <recommendedName>
        <fullName evidence="1">Aminotransferase class I/classII large domain-containing protein</fullName>
    </recommendedName>
</protein>
<accession>A0ABT4DT59</accession>
<dbReference type="EMBL" id="JAMDLW010000015">
    <property type="protein sequence ID" value="MCY9520538.1"/>
    <property type="molecule type" value="Genomic_DNA"/>
</dbReference>
<dbReference type="SUPFAM" id="SSF53383">
    <property type="entry name" value="PLP-dependent transferases"/>
    <property type="match status" value="1"/>
</dbReference>